<comment type="caution">
    <text evidence="2">The sequence shown here is derived from an EMBL/GenBank/DDBJ whole genome shotgun (WGS) entry which is preliminary data.</text>
</comment>
<organism evidence="2 3">
    <name type="scientific">Dunaliella salina</name>
    <name type="common">Green alga</name>
    <name type="synonym">Protococcus salinus</name>
    <dbReference type="NCBI Taxonomy" id="3046"/>
    <lineage>
        <taxon>Eukaryota</taxon>
        <taxon>Viridiplantae</taxon>
        <taxon>Chlorophyta</taxon>
        <taxon>core chlorophytes</taxon>
        <taxon>Chlorophyceae</taxon>
        <taxon>CS clade</taxon>
        <taxon>Chlamydomonadales</taxon>
        <taxon>Dunaliellaceae</taxon>
        <taxon>Dunaliella</taxon>
    </lineage>
</organism>
<proteinExistence type="predicted"/>
<name>A0ABQ7FSJ8_DUNSA</name>
<sequence length="88" mass="9096">MSDCCKSKDANATPKASVSFKNLGPGFSPKTNTSAGATSKLKLKRGNFSGALELSDATLSKPKTLTGLVASADIKTRNGVTLNSKYEA</sequence>
<evidence type="ECO:0008006" key="4">
    <source>
        <dbReference type="Google" id="ProtNLM"/>
    </source>
</evidence>
<gene>
    <name evidence="2" type="ORF">DUNSADRAFT_9706</name>
</gene>
<feature type="region of interest" description="Disordered" evidence="1">
    <location>
        <begin position="1"/>
        <end position="38"/>
    </location>
</feature>
<dbReference type="EMBL" id="MU072949">
    <property type="protein sequence ID" value="KAF5825459.1"/>
    <property type="molecule type" value="Genomic_DNA"/>
</dbReference>
<protein>
    <recommendedName>
        <fullName evidence="4">Encoded protein</fullName>
    </recommendedName>
</protein>
<accession>A0ABQ7FSJ8</accession>
<feature type="non-terminal residue" evidence="2">
    <location>
        <position position="88"/>
    </location>
</feature>
<keyword evidence="3" id="KW-1185">Reference proteome</keyword>
<reference evidence="2" key="1">
    <citation type="submission" date="2017-08" db="EMBL/GenBank/DDBJ databases">
        <authorList>
            <person name="Polle J.E."/>
            <person name="Barry K."/>
            <person name="Cushman J."/>
            <person name="Schmutz J."/>
            <person name="Tran D."/>
            <person name="Hathwaick L.T."/>
            <person name="Yim W.C."/>
            <person name="Jenkins J."/>
            <person name="Mckie-Krisberg Z.M."/>
            <person name="Prochnik S."/>
            <person name="Lindquist E."/>
            <person name="Dockter R.B."/>
            <person name="Adam C."/>
            <person name="Molina H."/>
            <person name="Bunkerborg J."/>
            <person name="Jin E."/>
            <person name="Buchheim M."/>
            <person name="Magnuson J."/>
        </authorList>
    </citation>
    <scope>NUCLEOTIDE SEQUENCE</scope>
    <source>
        <strain evidence="2">CCAP 19/18</strain>
    </source>
</reference>
<evidence type="ECO:0000313" key="2">
    <source>
        <dbReference type="EMBL" id="KAF5825459.1"/>
    </source>
</evidence>
<dbReference type="Proteomes" id="UP000815325">
    <property type="component" value="Unassembled WGS sequence"/>
</dbReference>
<evidence type="ECO:0000313" key="3">
    <source>
        <dbReference type="Proteomes" id="UP000815325"/>
    </source>
</evidence>
<evidence type="ECO:0000256" key="1">
    <source>
        <dbReference type="SAM" id="MobiDB-lite"/>
    </source>
</evidence>